<dbReference type="EMBL" id="LGUA01000651">
    <property type="protein sequence ID" value="OAX80644.1"/>
    <property type="molecule type" value="Genomic_DNA"/>
</dbReference>
<reference evidence="1 2" key="1">
    <citation type="submission" date="2015-07" db="EMBL/GenBank/DDBJ databases">
        <title>Emmonsia species relationships and genome sequence.</title>
        <authorList>
            <person name="Cuomo C.A."/>
            <person name="Schwartz I.S."/>
            <person name="Kenyon C."/>
            <person name="de Hoog G.S."/>
            <person name="Govender N.P."/>
            <person name="Botha A."/>
            <person name="Moreno L."/>
            <person name="de Vries M."/>
            <person name="Munoz J.F."/>
            <person name="Stielow J.B."/>
        </authorList>
    </citation>
    <scope>NUCLEOTIDE SEQUENCE [LARGE SCALE GENOMIC DNA]</scope>
    <source>
        <strain evidence="1 2">CBS 136260</strain>
    </source>
</reference>
<proteinExistence type="predicted"/>
<protein>
    <submittedName>
        <fullName evidence="1">Uncharacterized protein</fullName>
    </submittedName>
</protein>
<keyword evidence="2" id="KW-1185">Reference proteome</keyword>
<evidence type="ECO:0000313" key="1">
    <source>
        <dbReference type="EMBL" id="OAX80644.1"/>
    </source>
</evidence>
<name>A0A1B7NV37_9EURO</name>
<dbReference type="Proteomes" id="UP000091918">
    <property type="component" value="Unassembled WGS sequence"/>
</dbReference>
<accession>A0A1B7NV37</accession>
<dbReference type="AlphaFoldDB" id="A0A1B7NV37"/>
<gene>
    <name evidence="1" type="ORF">ACJ72_05015</name>
</gene>
<evidence type="ECO:0000313" key="2">
    <source>
        <dbReference type="Proteomes" id="UP000091918"/>
    </source>
</evidence>
<sequence>MVASVSSIGDQQGFHLRQLEFLPANSSRIRNIILVRFFLKAVGVGSKQDKEDQWEITQGLFNNERYSFLASAGHSGRGLTPENGPRRIFHFRRLRNYRNFCAQSINEQQREDSTRMSEMGDVARGLRFEERNLNRLVGLIKIPRNRVRRKLCRREKIRRQKRIIDA</sequence>
<comment type="caution">
    <text evidence="1">The sequence shown here is derived from an EMBL/GenBank/DDBJ whole genome shotgun (WGS) entry which is preliminary data.</text>
</comment>
<organism evidence="1 2">
    <name type="scientific">Emergomyces africanus</name>
    <dbReference type="NCBI Taxonomy" id="1955775"/>
    <lineage>
        <taxon>Eukaryota</taxon>
        <taxon>Fungi</taxon>
        <taxon>Dikarya</taxon>
        <taxon>Ascomycota</taxon>
        <taxon>Pezizomycotina</taxon>
        <taxon>Eurotiomycetes</taxon>
        <taxon>Eurotiomycetidae</taxon>
        <taxon>Onygenales</taxon>
        <taxon>Ajellomycetaceae</taxon>
        <taxon>Emergomyces</taxon>
    </lineage>
</organism>